<keyword evidence="3" id="KW-1185">Reference proteome</keyword>
<keyword evidence="1" id="KW-0812">Transmembrane</keyword>
<comment type="caution">
    <text evidence="2">The sequence shown here is derived from an EMBL/GenBank/DDBJ whole genome shotgun (WGS) entry which is preliminary data.</text>
</comment>
<dbReference type="Proteomes" id="UP000253551">
    <property type="component" value="Unassembled WGS sequence"/>
</dbReference>
<accession>A0A367KF68</accession>
<dbReference type="OrthoDB" id="2272986at2759"/>
<evidence type="ECO:0000313" key="3">
    <source>
        <dbReference type="Proteomes" id="UP000253551"/>
    </source>
</evidence>
<proteinExistence type="predicted"/>
<protein>
    <submittedName>
        <fullName evidence="2">Uncharacterized protein</fullName>
    </submittedName>
</protein>
<keyword evidence="1" id="KW-1133">Transmembrane helix</keyword>
<feature type="non-terminal residue" evidence="2">
    <location>
        <position position="1"/>
    </location>
</feature>
<evidence type="ECO:0000313" key="2">
    <source>
        <dbReference type="EMBL" id="RCI00472.1"/>
    </source>
</evidence>
<evidence type="ECO:0000256" key="1">
    <source>
        <dbReference type="SAM" id="Phobius"/>
    </source>
</evidence>
<reference evidence="2 3" key="1">
    <citation type="journal article" date="2018" name="G3 (Bethesda)">
        <title>Phylogenetic and Phylogenomic Definition of Rhizopus Species.</title>
        <authorList>
            <person name="Gryganskyi A.P."/>
            <person name="Golan J."/>
            <person name="Dolatabadi S."/>
            <person name="Mondo S."/>
            <person name="Robb S."/>
            <person name="Idnurm A."/>
            <person name="Muszewska A."/>
            <person name="Steczkiewicz K."/>
            <person name="Masonjones S."/>
            <person name="Liao H.L."/>
            <person name="Gajdeczka M.T."/>
            <person name="Anike F."/>
            <person name="Vuek A."/>
            <person name="Anishchenko I.M."/>
            <person name="Voigt K."/>
            <person name="de Hoog G.S."/>
            <person name="Smith M.E."/>
            <person name="Heitman J."/>
            <person name="Vilgalys R."/>
            <person name="Stajich J.E."/>
        </authorList>
    </citation>
    <scope>NUCLEOTIDE SEQUENCE [LARGE SCALE GENOMIC DNA]</scope>
    <source>
        <strain evidence="2 3">LSU 92-RS-03</strain>
    </source>
</reference>
<keyword evidence="1" id="KW-0472">Membrane</keyword>
<organism evidence="2 3">
    <name type="scientific">Rhizopus stolonifer</name>
    <name type="common">Rhizopus nigricans</name>
    <dbReference type="NCBI Taxonomy" id="4846"/>
    <lineage>
        <taxon>Eukaryota</taxon>
        <taxon>Fungi</taxon>
        <taxon>Fungi incertae sedis</taxon>
        <taxon>Mucoromycota</taxon>
        <taxon>Mucoromycotina</taxon>
        <taxon>Mucoromycetes</taxon>
        <taxon>Mucorales</taxon>
        <taxon>Mucorineae</taxon>
        <taxon>Rhizopodaceae</taxon>
        <taxon>Rhizopus</taxon>
    </lineage>
</organism>
<dbReference type="EMBL" id="PJQM01001838">
    <property type="protein sequence ID" value="RCI00472.1"/>
    <property type="molecule type" value="Genomic_DNA"/>
</dbReference>
<dbReference type="AlphaFoldDB" id="A0A367KF68"/>
<sequence length="129" mass="15097">FKRSISRYHRYANLFACSVAIVLLDTLINCILFSVNKHEFIDWCISSTTLPIRIQQPDVWFNCHRLFDAEAKFAFTSLVLMILIYVYWVSVIIIDSRNFVMMGPEMSIRPPRRDMTLSQPDQHPTIILA</sequence>
<dbReference type="STRING" id="4846.A0A367KF68"/>
<feature type="transmembrane region" description="Helical" evidence="1">
    <location>
        <begin position="12"/>
        <end position="35"/>
    </location>
</feature>
<feature type="transmembrane region" description="Helical" evidence="1">
    <location>
        <begin position="73"/>
        <end position="94"/>
    </location>
</feature>
<name>A0A367KF68_RHIST</name>
<gene>
    <name evidence="2" type="ORF">CU098_012005</name>
</gene>